<reference evidence="4" key="2">
    <citation type="submission" date="2023-05" db="EMBL/GenBank/DDBJ databases">
        <authorList>
            <consortium name="Lawrence Berkeley National Laboratory"/>
            <person name="Steindorff A."/>
            <person name="Hensen N."/>
            <person name="Bonometti L."/>
            <person name="Westerberg I."/>
            <person name="Brannstrom I.O."/>
            <person name="Guillou S."/>
            <person name="Cros-Aarteil S."/>
            <person name="Calhoun S."/>
            <person name="Haridas S."/>
            <person name="Kuo A."/>
            <person name="Mondo S."/>
            <person name="Pangilinan J."/>
            <person name="Riley R."/>
            <person name="Labutti K."/>
            <person name="Andreopoulos B."/>
            <person name="Lipzen A."/>
            <person name="Chen C."/>
            <person name="Yanf M."/>
            <person name="Daum C."/>
            <person name="Ng V."/>
            <person name="Clum A."/>
            <person name="Ohm R."/>
            <person name="Martin F."/>
            <person name="Silar P."/>
            <person name="Natvig D."/>
            <person name="Lalanne C."/>
            <person name="Gautier V."/>
            <person name="Ament-Velasquez S.L."/>
            <person name="Kruys A."/>
            <person name="Hutchinson M.I."/>
            <person name="Powell A.J."/>
            <person name="Barry K."/>
            <person name="Miller A.N."/>
            <person name="Grigoriev I.V."/>
            <person name="Debuchy R."/>
            <person name="Gladieux P."/>
            <person name="Thoren M.H."/>
            <person name="Johannesson H."/>
        </authorList>
    </citation>
    <scope>NUCLEOTIDE SEQUENCE</scope>
    <source>
        <strain evidence="4">CBS 990.96</strain>
    </source>
</reference>
<dbReference type="AlphaFoldDB" id="A0AAN6YT28"/>
<keyword evidence="5" id="KW-1185">Reference proteome</keyword>
<keyword evidence="2" id="KW-0812">Transmembrane</keyword>
<dbReference type="Proteomes" id="UP001301958">
    <property type="component" value="Unassembled WGS sequence"/>
</dbReference>
<keyword evidence="3" id="KW-0732">Signal</keyword>
<evidence type="ECO:0000256" key="3">
    <source>
        <dbReference type="SAM" id="SignalP"/>
    </source>
</evidence>
<organism evidence="4 5">
    <name type="scientific">Podospora fimiseda</name>
    <dbReference type="NCBI Taxonomy" id="252190"/>
    <lineage>
        <taxon>Eukaryota</taxon>
        <taxon>Fungi</taxon>
        <taxon>Dikarya</taxon>
        <taxon>Ascomycota</taxon>
        <taxon>Pezizomycotina</taxon>
        <taxon>Sordariomycetes</taxon>
        <taxon>Sordariomycetidae</taxon>
        <taxon>Sordariales</taxon>
        <taxon>Podosporaceae</taxon>
        <taxon>Podospora</taxon>
    </lineage>
</organism>
<evidence type="ECO:0000256" key="2">
    <source>
        <dbReference type="SAM" id="Phobius"/>
    </source>
</evidence>
<reference evidence="4" key="1">
    <citation type="journal article" date="2023" name="Mol. Phylogenet. Evol.">
        <title>Genome-scale phylogeny and comparative genomics of the fungal order Sordariales.</title>
        <authorList>
            <person name="Hensen N."/>
            <person name="Bonometti L."/>
            <person name="Westerberg I."/>
            <person name="Brannstrom I.O."/>
            <person name="Guillou S."/>
            <person name="Cros-Aarteil S."/>
            <person name="Calhoun S."/>
            <person name="Haridas S."/>
            <person name="Kuo A."/>
            <person name="Mondo S."/>
            <person name="Pangilinan J."/>
            <person name="Riley R."/>
            <person name="LaButti K."/>
            <person name="Andreopoulos B."/>
            <person name="Lipzen A."/>
            <person name="Chen C."/>
            <person name="Yan M."/>
            <person name="Daum C."/>
            <person name="Ng V."/>
            <person name="Clum A."/>
            <person name="Steindorff A."/>
            <person name="Ohm R.A."/>
            <person name="Martin F."/>
            <person name="Silar P."/>
            <person name="Natvig D.O."/>
            <person name="Lalanne C."/>
            <person name="Gautier V."/>
            <person name="Ament-Velasquez S.L."/>
            <person name="Kruys A."/>
            <person name="Hutchinson M.I."/>
            <person name="Powell A.J."/>
            <person name="Barry K."/>
            <person name="Miller A.N."/>
            <person name="Grigoriev I.V."/>
            <person name="Debuchy R."/>
            <person name="Gladieux P."/>
            <person name="Hiltunen Thoren M."/>
            <person name="Johannesson H."/>
        </authorList>
    </citation>
    <scope>NUCLEOTIDE SEQUENCE</scope>
    <source>
        <strain evidence="4">CBS 990.96</strain>
    </source>
</reference>
<gene>
    <name evidence="4" type="ORF">QBC38DRAFT_489685</name>
</gene>
<keyword evidence="2" id="KW-1133">Transmembrane helix</keyword>
<dbReference type="EMBL" id="MU865467">
    <property type="protein sequence ID" value="KAK4222527.1"/>
    <property type="molecule type" value="Genomic_DNA"/>
</dbReference>
<feature type="signal peptide" evidence="3">
    <location>
        <begin position="1"/>
        <end position="19"/>
    </location>
</feature>
<keyword evidence="2" id="KW-0472">Membrane</keyword>
<evidence type="ECO:0000313" key="5">
    <source>
        <dbReference type="Proteomes" id="UP001301958"/>
    </source>
</evidence>
<feature type="region of interest" description="Disordered" evidence="1">
    <location>
        <begin position="116"/>
        <end position="211"/>
    </location>
</feature>
<accession>A0AAN6YT28</accession>
<name>A0AAN6YT28_9PEZI</name>
<feature type="transmembrane region" description="Helical" evidence="2">
    <location>
        <begin position="232"/>
        <end position="252"/>
    </location>
</feature>
<feature type="compositionally biased region" description="Pro residues" evidence="1">
    <location>
        <begin position="126"/>
        <end position="143"/>
    </location>
</feature>
<protein>
    <recommendedName>
        <fullName evidence="6">Extracellular membrane protein CFEM domain-containing protein</fullName>
    </recommendedName>
</protein>
<evidence type="ECO:0008006" key="6">
    <source>
        <dbReference type="Google" id="ProtNLM"/>
    </source>
</evidence>
<evidence type="ECO:0000256" key="1">
    <source>
        <dbReference type="SAM" id="MobiDB-lite"/>
    </source>
</evidence>
<comment type="caution">
    <text evidence="4">The sequence shown here is derived from an EMBL/GenBank/DDBJ whole genome shotgun (WGS) entry which is preliminary data.</text>
</comment>
<evidence type="ECO:0000313" key="4">
    <source>
        <dbReference type="EMBL" id="KAK4222527.1"/>
    </source>
</evidence>
<feature type="chain" id="PRO_5043012920" description="Extracellular membrane protein CFEM domain-containing protein" evidence="3">
    <location>
        <begin position="20"/>
        <end position="253"/>
    </location>
</feature>
<proteinExistence type="predicted"/>
<sequence>MRMLKQALISTLYVGHVASQNIFIDQVPAYHQLPECAEPPLSAIVRGMEAGCGDGRRTTSYYCFCVESTQEFRSIISTSVLSKCAKSFPTPAVNSALDVFSKYCHLTTFGQTNNVVIPPSTTPEQPIVPPQPTTTQVLPPPAPIDAHSTSDHPSPIIEARPTPESQPTSTPESSRRAIQSETSLGLETKTVKTTDLPGDGSGGKPSTRTVRVVSSPVPTPIQSKSRAASCCASITTVSAALSVTFGIFVLLFF</sequence>
<feature type="compositionally biased region" description="Low complexity" evidence="1">
    <location>
        <begin position="160"/>
        <end position="172"/>
    </location>
</feature>